<gene>
    <name evidence="1" type="ORF">DEIGR_102574</name>
</gene>
<dbReference type="EMBL" id="BCMS01000001">
    <property type="protein sequence ID" value="GAQ22547.1"/>
    <property type="molecule type" value="Genomic_DNA"/>
</dbReference>
<dbReference type="Proteomes" id="UP000056209">
    <property type="component" value="Unassembled WGS sequence"/>
</dbReference>
<keyword evidence="2" id="KW-1185">Reference proteome</keyword>
<comment type="caution">
    <text evidence="1">The sequence shown here is derived from an EMBL/GenBank/DDBJ whole genome shotgun (WGS) entry which is preliminary data.</text>
</comment>
<evidence type="ECO:0000313" key="2">
    <source>
        <dbReference type="Proteomes" id="UP000056209"/>
    </source>
</evidence>
<protein>
    <submittedName>
        <fullName evidence="1">Uncharacterized protein</fullName>
    </submittedName>
</protein>
<dbReference type="AlphaFoldDB" id="A0A117DNZ5"/>
<sequence>MPSLRSAGFFHELGYGDSQPSQPSIHEPLDVSLSAVKDRIVAYLSQGSAYAVAAGPSFDYFQRPERRPIEGLALLTDGEWIWPSDLVHYVQHYAVAVPIQFVAHMQAQNWTPKQLTTQELMDVSRRERQ</sequence>
<organism evidence="1 2">
    <name type="scientific">Deinococcus grandis</name>
    <dbReference type="NCBI Taxonomy" id="57498"/>
    <lineage>
        <taxon>Bacteria</taxon>
        <taxon>Thermotogati</taxon>
        <taxon>Deinococcota</taxon>
        <taxon>Deinococci</taxon>
        <taxon>Deinococcales</taxon>
        <taxon>Deinococcaceae</taxon>
        <taxon>Deinococcus</taxon>
    </lineage>
</organism>
<accession>A0A117DNZ5</accession>
<dbReference type="RefSeq" id="WP_153013732.1">
    <property type="nucleotide sequence ID" value="NZ_BCMS01000001.1"/>
</dbReference>
<proteinExistence type="predicted"/>
<dbReference type="OrthoDB" id="275232at2"/>
<reference evidence="2" key="1">
    <citation type="submission" date="2015-11" db="EMBL/GenBank/DDBJ databases">
        <title>Draft Genome Sequence of the Radioresistant Bacterium Deinococcus grandis, Isolated from Freshwater Fish in Japan.</title>
        <authorList>
            <person name="Satoh K."/>
            <person name="Onodera T."/>
            <person name="Omoso K."/>
            <person name="Takeda-Yano K."/>
            <person name="Katayama T."/>
            <person name="Oono Y."/>
            <person name="Narumi I."/>
        </authorList>
    </citation>
    <scope>NUCLEOTIDE SEQUENCE [LARGE SCALE GENOMIC DNA]</scope>
    <source>
        <strain evidence="2">ATCC 43672</strain>
    </source>
</reference>
<name>A0A117DNZ5_9DEIO</name>
<evidence type="ECO:0000313" key="1">
    <source>
        <dbReference type="EMBL" id="GAQ22547.1"/>
    </source>
</evidence>